<dbReference type="Proteomes" id="UP001158598">
    <property type="component" value="Chromosome"/>
</dbReference>
<dbReference type="PROSITE" id="PS50994">
    <property type="entry name" value="INTEGRASE"/>
    <property type="match status" value="1"/>
</dbReference>
<dbReference type="SUPFAM" id="SSF46689">
    <property type="entry name" value="Homeodomain-like"/>
    <property type="match status" value="1"/>
</dbReference>
<organism evidence="3 4">
    <name type="scientific">Methylococcus capsulatus</name>
    <dbReference type="NCBI Taxonomy" id="414"/>
    <lineage>
        <taxon>Bacteria</taxon>
        <taxon>Pseudomonadati</taxon>
        <taxon>Pseudomonadota</taxon>
        <taxon>Gammaproteobacteria</taxon>
        <taxon>Methylococcales</taxon>
        <taxon>Methylococcaceae</taxon>
        <taxon>Methylococcus</taxon>
    </lineage>
</organism>
<protein>
    <submittedName>
        <fullName evidence="3">Transposase</fullName>
    </submittedName>
</protein>
<dbReference type="PANTHER" id="PTHR46889">
    <property type="entry name" value="TRANSPOSASE INSF FOR INSERTION SEQUENCE IS3B-RELATED"/>
    <property type="match status" value="1"/>
</dbReference>
<evidence type="ECO:0000313" key="3">
    <source>
        <dbReference type="EMBL" id="CAI8737556.1"/>
    </source>
</evidence>
<dbReference type="InterPro" id="IPR036397">
    <property type="entry name" value="RNaseH_sf"/>
</dbReference>
<dbReference type="Pfam" id="PF13276">
    <property type="entry name" value="HTH_21"/>
    <property type="match status" value="1"/>
</dbReference>
<dbReference type="InterPro" id="IPR002514">
    <property type="entry name" value="Transposase_8"/>
</dbReference>
<reference evidence="3" key="1">
    <citation type="submission" date="2023-03" db="EMBL/GenBank/DDBJ databases">
        <authorList>
            <person name="Pearce D."/>
        </authorList>
    </citation>
    <scope>NUCLEOTIDE SEQUENCE</scope>
    <source>
        <strain evidence="3">Mc</strain>
    </source>
</reference>
<sequence length="287" mass="32166">MSDKQVRAQYTREFKLEAVRQVRAGQAIEVVAKVLGIPKASLGNGVRLAGKGGLGGVGGADKADRVSPGQMEIARLRAENARLRMERDIAKKSRGVLRAGHAARYAWIDPMKRCYPVSLSCEVLEVSASGYFNWLRRQEDGQGRSDPAQRHSDEALLAHIRAIHAEVKGEYGWPRMHKELVARGIRVGKERVRRLMQRHGIRAKTPRRFVVTTDSAHSLPLAPDLVQRRFTPEAPHRLWSGDITYIATDEGWLYLAAVIDLFARQVVGWNLQERMHRGLVKDALAMA</sequence>
<evidence type="ECO:0000313" key="4">
    <source>
        <dbReference type="Proteomes" id="UP001158598"/>
    </source>
</evidence>
<dbReference type="GO" id="GO:0004803">
    <property type="term" value="F:transposase activity"/>
    <property type="evidence" value="ECO:0007669"/>
    <property type="project" value="InterPro"/>
</dbReference>
<gene>
    <name evidence="3" type="ORF">MCNOR_0400</name>
</gene>
<dbReference type="Pfam" id="PF01527">
    <property type="entry name" value="HTH_Tnp_1"/>
    <property type="match status" value="1"/>
</dbReference>
<accession>A0AA35USF3</accession>
<comment type="similarity">
    <text evidence="1">Belongs to the transposase 8 family.</text>
</comment>
<dbReference type="Pfam" id="PF00665">
    <property type="entry name" value="rve"/>
    <property type="match status" value="1"/>
</dbReference>
<proteinExistence type="inferred from homology"/>
<dbReference type="InterPro" id="IPR050900">
    <property type="entry name" value="Transposase_IS3/IS150/IS904"/>
</dbReference>
<name>A0AA35USF3_METCP</name>
<dbReference type="Gene3D" id="3.30.420.10">
    <property type="entry name" value="Ribonuclease H-like superfamily/Ribonuclease H"/>
    <property type="match status" value="1"/>
</dbReference>
<dbReference type="InterPro" id="IPR048020">
    <property type="entry name" value="Transpos_IS3"/>
</dbReference>
<dbReference type="PANTHER" id="PTHR46889:SF4">
    <property type="entry name" value="TRANSPOSASE INSO FOR INSERTION SEQUENCE ELEMENT IS911B-RELATED"/>
    <property type="match status" value="1"/>
</dbReference>
<evidence type="ECO:0000256" key="1">
    <source>
        <dbReference type="ARBA" id="ARBA00009964"/>
    </source>
</evidence>
<dbReference type="InterPro" id="IPR012337">
    <property type="entry name" value="RNaseH-like_sf"/>
</dbReference>
<dbReference type="GO" id="GO:0003677">
    <property type="term" value="F:DNA binding"/>
    <property type="evidence" value="ECO:0007669"/>
    <property type="project" value="InterPro"/>
</dbReference>
<dbReference type="InterPro" id="IPR001584">
    <property type="entry name" value="Integrase_cat-core"/>
</dbReference>
<dbReference type="AlphaFoldDB" id="A0AA35USF3"/>
<dbReference type="Gene3D" id="1.10.10.60">
    <property type="entry name" value="Homeodomain-like"/>
    <property type="match status" value="1"/>
</dbReference>
<dbReference type="InterPro" id="IPR025948">
    <property type="entry name" value="HTH-like_dom"/>
</dbReference>
<dbReference type="NCBIfam" id="NF033516">
    <property type="entry name" value="transpos_IS3"/>
    <property type="match status" value="1"/>
</dbReference>
<dbReference type="SUPFAM" id="SSF53098">
    <property type="entry name" value="Ribonuclease H-like"/>
    <property type="match status" value="1"/>
</dbReference>
<dbReference type="GO" id="GO:0015074">
    <property type="term" value="P:DNA integration"/>
    <property type="evidence" value="ECO:0007669"/>
    <property type="project" value="InterPro"/>
</dbReference>
<dbReference type="EMBL" id="OX458332">
    <property type="protein sequence ID" value="CAI8737556.1"/>
    <property type="molecule type" value="Genomic_DNA"/>
</dbReference>
<dbReference type="InterPro" id="IPR009057">
    <property type="entry name" value="Homeodomain-like_sf"/>
</dbReference>
<dbReference type="GO" id="GO:0006313">
    <property type="term" value="P:DNA transposition"/>
    <property type="evidence" value="ECO:0007669"/>
    <property type="project" value="InterPro"/>
</dbReference>
<feature type="domain" description="Integrase catalytic" evidence="2">
    <location>
        <begin position="231"/>
        <end position="287"/>
    </location>
</feature>
<evidence type="ECO:0000259" key="2">
    <source>
        <dbReference type="PROSITE" id="PS50994"/>
    </source>
</evidence>